<keyword evidence="2" id="KW-1185">Reference proteome</keyword>
<name>A0A4U8UKQ9_STECR</name>
<dbReference type="AlphaFoldDB" id="A0A4U8UKQ9"/>
<dbReference type="EMBL" id="CM016762">
    <property type="protein sequence ID" value="TMS33119.1"/>
    <property type="molecule type" value="Genomic_DNA"/>
</dbReference>
<protein>
    <submittedName>
        <fullName evidence="1">Uncharacterized protein</fullName>
    </submittedName>
</protein>
<reference evidence="1 2" key="2">
    <citation type="journal article" date="2019" name="G3 (Bethesda)">
        <title>Hybrid Assembly of the Genome of the Entomopathogenic Nematode Steinernema carpocapsae Identifies the X-Chromosome.</title>
        <authorList>
            <person name="Serra L."/>
            <person name="Macchietto M."/>
            <person name="Macias-Munoz A."/>
            <person name="McGill C.J."/>
            <person name="Rodriguez I.M."/>
            <person name="Rodriguez B."/>
            <person name="Murad R."/>
            <person name="Mortazavi A."/>
        </authorList>
    </citation>
    <scope>NUCLEOTIDE SEQUENCE [LARGE SCALE GENOMIC DNA]</scope>
    <source>
        <strain evidence="1 2">ALL</strain>
    </source>
</reference>
<evidence type="ECO:0000313" key="2">
    <source>
        <dbReference type="Proteomes" id="UP000298663"/>
    </source>
</evidence>
<sequence length="235" mass="26303">MSDSFLDSLCRDLCSKKQSRVKQRALLDLQSLAVTAQQIQNFGLIDILGRLKSDSVLWSLAVNLEEKFKTVVKSAPINKNEIREDIAMEKDMDIERPESADQILIYETVSAPASPDDSEFLLPPPGAPEFDMRFSPISPPSQDFVYNSYSHNLPYPALLSPQPDFTLLLSPPPPCPMIPPPPTPPMDNPRRYGRWESLEERIEEFLQEFPNIAAAMKLPPKKETGDSGFSSPASQ</sequence>
<dbReference type="Proteomes" id="UP000298663">
    <property type="component" value="Chromosome X"/>
</dbReference>
<accession>A0A4U8UKQ9</accession>
<evidence type="ECO:0000313" key="1">
    <source>
        <dbReference type="EMBL" id="TMS33119.1"/>
    </source>
</evidence>
<reference evidence="1 2" key="1">
    <citation type="journal article" date="2015" name="Genome Biol.">
        <title>Comparative genomics of Steinernema reveals deeply conserved gene regulatory networks.</title>
        <authorList>
            <person name="Dillman A.R."/>
            <person name="Macchietto M."/>
            <person name="Porter C.F."/>
            <person name="Rogers A."/>
            <person name="Williams B."/>
            <person name="Antoshechkin I."/>
            <person name="Lee M.M."/>
            <person name="Goodwin Z."/>
            <person name="Lu X."/>
            <person name="Lewis E.E."/>
            <person name="Goodrich-Blair H."/>
            <person name="Stock S.P."/>
            <person name="Adams B.J."/>
            <person name="Sternberg P.W."/>
            <person name="Mortazavi A."/>
        </authorList>
    </citation>
    <scope>NUCLEOTIDE SEQUENCE [LARGE SCALE GENOMIC DNA]</scope>
    <source>
        <strain evidence="1 2">ALL</strain>
    </source>
</reference>
<proteinExistence type="predicted"/>
<gene>
    <name evidence="1" type="ORF">L596_000895</name>
</gene>
<comment type="caution">
    <text evidence="1">The sequence shown here is derived from an EMBL/GenBank/DDBJ whole genome shotgun (WGS) entry which is preliminary data.</text>
</comment>
<organism evidence="1 2">
    <name type="scientific">Steinernema carpocapsae</name>
    <name type="common">Entomopathogenic nematode</name>
    <dbReference type="NCBI Taxonomy" id="34508"/>
    <lineage>
        <taxon>Eukaryota</taxon>
        <taxon>Metazoa</taxon>
        <taxon>Ecdysozoa</taxon>
        <taxon>Nematoda</taxon>
        <taxon>Chromadorea</taxon>
        <taxon>Rhabditida</taxon>
        <taxon>Tylenchina</taxon>
        <taxon>Panagrolaimomorpha</taxon>
        <taxon>Strongyloidoidea</taxon>
        <taxon>Steinernematidae</taxon>
        <taxon>Steinernema</taxon>
    </lineage>
</organism>
<dbReference type="EMBL" id="AZBU02000001">
    <property type="protein sequence ID" value="TMS33119.1"/>
    <property type="molecule type" value="Genomic_DNA"/>
</dbReference>